<feature type="transmembrane region" description="Helical" evidence="1">
    <location>
        <begin position="93"/>
        <end position="110"/>
    </location>
</feature>
<evidence type="ECO:0000313" key="3">
    <source>
        <dbReference type="Proteomes" id="UP000178114"/>
    </source>
</evidence>
<dbReference type="STRING" id="1798351.A2930_02840"/>
<dbReference type="InterPro" id="IPR043993">
    <property type="entry name" value="T4SS_pilin"/>
</dbReference>
<sequence length="129" mass="13909">MKLKNKILYYLLSPLLFGFAFAVRAFTLAQPIPGIGTESGISSADTFCQYVNGIMPYIFGLAAVIAVVQLVVGGMQYSLSEGLTSKEDAKDRIWAAIWGLLLALLSWLILNTINTNLVACGALNIPNLP</sequence>
<name>A0A1F5WY65_9BACT</name>
<dbReference type="Proteomes" id="UP000178114">
    <property type="component" value="Unassembled WGS sequence"/>
</dbReference>
<keyword evidence="1" id="KW-1133">Transmembrane helix</keyword>
<keyword evidence="1" id="KW-0812">Transmembrane</keyword>
<evidence type="ECO:0000313" key="2">
    <source>
        <dbReference type="EMBL" id="OGF80543.1"/>
    </source>
</evidence>
<reference evidence="2 3" key="1">
    <citation type="journal article" date="2016" name="Nat. Commun.">
        <title>Thousands of microbial genomes shed light on interconnected biogeochemical processes in an aquifer system.</title>
        <authorList>
            <person name="Anantharaman K."/>
            <person name="Brown C.T."/>
            <person name="Hug L.A."/>
            <person name="Sharon I."/>
            <person name="Castelle C.J."/>
            <person name="Probst A.J."/>
            <person name="Thomas B.C."/>
            <person name="Singh A."/>
            <person name="Wilkins M.J."/>
            <person name="Karaoz U."/>
            <person name="Brodie E.L."/>
            <person name="Williams K.H."/>
            <person name="Hubbard S.S."/>
            <person name="Banfield J.F."/>
        </authorList>
    </citation>
    <scope>NUCLEOTIDE SEQUENCE [LARGE SCALE GENOMIC DNA]</scope>
</reference>
<dbReference type="EMBL" id="MFID01000035">
    <property type="protein sequence ID" value="OGF80543.1"/>
    <property type="molecule type" value="Genomic_DNA"/>
</dbReference>
<feature type="transmembrane region" description="Helical" evidence="1">
    <location>
        <begin position="53"/>
        <end position="72"/>
    </location>
</feature>
<dbReference type="AlphaFoldDB" id="A0A1F5WY65"/>
<evidence type="ECO:0000256" key="1">
    <source>
        <dbReference type="SAM" id="Phobius"/>
    </source>
</evidence>
<gene>
    <name evidence="2" type="ORF">A2930_02840</name>
</gene>
<proteinExistence type="predicted"/>
<organism evidence="2 3">
    <name type="scientific">Candidatus Giovannonibacteria bacterium RIFCSPLOWO2_01_FULL_45_34</name>
    <dbReference type="NCBI Taxonomy" id="1798351"/>
    <lineage>
        <taxon>Bacteria</taxon>
        <taxon>Candidatus Giovannoniibacteriota</taxon>
    </lineage>
</organism>
<protein>
    <submittedName>
        <fullName evidence="2">Uncharacterized protein</fullName>
    </submittedName>
</protein>
<comment type="caution">
    <text evidence="2">The sequence shown here is derived from an EMBL/GenBank/DDBJ whole genome shotgun (WGS) entry which is preliminary data.</text>
</comment>
<keyword evidence="1" id="KW-0472">Membrane</keyword>
<dbReference type="Pfam" id="PF18895">
    <property type="entry name" value="T4SS_pilin"/>
    <property type="match status" value="1"/>
</dbReference>
<accession>A0A1F5WY65</accession>